<dbReference type="InterPro" id="IPR023981">
    <property type="entry name" value="MftF"/>
</dbReference>
<proteinExistence type="predicted"/>
<dbReference type="NCBIfam" id="TIGR03965">
    <property type="entry name" value="mycofact_glyco"/>
    <property type="match status" value="1"/>
</dbReference>
<evidence type="ECO:0000313" key="2">
    <source>
        <dbReference type="EMBL" id="NEL56664.1"/>
    </source>
</evidence>
<keyword evidence="2" id="KW-0808">Transferase</keyword>
<name>A0A7K3WJN8_9ACTN</name>
<organism evidence="2 3">
    <name type="scientific">Goekera deserti</name>
    <dbReference type="NCBI Taxonomy" id="2497753"/>
    <lineage>
        <taxon>Bacteria</taxon>
        <taxon>Bacillati</taxon>
        <taxon>Actinomycetota</taxon>
        <taxon>Actinomycetes</taxon>
        <taxon>Geodermatophilales</taxon>
        <taxon>Geodermatophilaceae</taxon>
        <taxon>Goekera</taxon>
    </lineage>
</organism>
<keyword evidence="3" id="KW-1185">Reference proteome</keyword>
<dbReference type="PANTHER" id="PTHR43646:SF6">
    <property type="entry name" value="PRE-MYCOFACTOCIN GLYCOSYLTRANSFERASE"/>
    <property type="match status" value="1"/>
</dbReference>
<dbReference type="Gene3D" id="3.90.550.10">
    <property type="entry name" value="Spore Coat Polysaccharide Biosynthesis Protein SpsA, Chain A"/>
    <property type="match status" value="1"/>
</dbReference>
<dbReference type="GO" id="GO:0016740">
    <property type="term" value="F:transferase activity"/>
    <property type="evidence" value="ECO:0007669"/>
    <property type="project" value="UniProtKB-KW"/>
</dbReference>
<sequence>MPPCPLDRLPDGTAVRLDPRTRRRDGDTVLLGGSPLRLLRLSPRARALLATDRLVVTDAATAGLAARLLDGGLAHPDPGPRAGTDDVTVVVPVRDRTAGLARLLAALRADPGTAGVPVVVVDDGSADPAAVAAVAAAAGARVLRHPSSRGPAAARNAGLRAADTAAVAFLDSDCVPAPGWLTPLLGHLADPRLALVAPRITGLPTARAGRLTRYEGVASALDMGPHPAPVAPHTAVAYVPSAALVARRTALGGGFDEQLRVAEDVDLVWRLAAAGWRVRYEPAAVVAHEHRTEPADWLRRRAFYGTGAALLARRHGDAVAPLVLAPWAAAAWALALLGGRTGAGVAGGVAAVSSVRLARRLAVPGRPAPVALTAALTARGLLTSGRTLGRAATRHHWPLAVLLLGAGPRARRLLLATAVVDAVAAWVPHHRAIGLLPFAAARRLDDLAYGAGLWLGAWRARSVRALLPARPRTTGRPG</sequence>
<reference evidence="2 3" key="1">
    <citation type="submission" date="2020-02" db="EMBL/GenBank/DDBJ databases">
        <title>The whole genome sequence of CPCC 205119.</title>
        <authorList>
            <person name="Jiang Z."/>
        </authorList>
    </citation>
    <scope>NUCLEOTIDE SEQUENCE [LARGE SCALE GENOMIC DNA]</scope>
    <source>
        <strain evidence="2 3">CPCC 205119</strain>
    </source>
</reference>
<dbReference type="Pfam" id="PF00535">
    <property type="entry name" value="Glycos_transf_2"/>
    <property type="match status" value="1"/>
</dbReference>
<dbReference type="InterPro" id="IPR001173">
    <property type="entry name" value="Glyco_trans_2-like"/>
</dbReference>
<feature type="domain" description="Glycosyltransferase 2-like" evidence="1">
    <location>
        <begin position="88"/>
        <end position="201"/>
    </location>
</feature>
<evidence type="ECO:0000259" key="1">
    <source>
        <dbReference type="Pfam" id="PF00535"/>
    </source>
</evidence>
<protein>
    <submittedName>
        <fullName evidence="2">Mycofactocin system glycosyltransferase</fullName>
    </submittedName>
</protein>
<dbReference type="EMBL" id="JAAGWK010000039">
    <property type="protein sequence ID" value="NEL56664.1"/>
    <property type="molecule type" value="Genomic_DNA"/>
</dbReference>
<dbReference type="AlphaFoldDB" id="A0A7K3WJN8"/>
<dbReference type="Proteomes" id="UP000470470">
    <property type="component" value="Unassembled WGS sequence"/>
</dbReference>
<comment type="caution">
    <text evidence="2">The sequence shown here is derived from an EMBL/GenBank/DDBJ whole genome shotgun (WGS) entry which is preliminary data.</text>
</comment>
<accession>A0A7K3WJN8</accession>
<dbReference type="PANTHER" id="PTHR43646">
    <property type="entry name" value="GLYCOSYLTRANSFERASE"/>
    <property type="match status" value="1"/>
</dbReference>
<gene>
    <name evidence="2" type="primary">mftF</name>
    <name evidence="2" type="ORF">G1H19_22095</name>
</gene>
<evidence type="ECO:0000313" key="3">
    <source>
        <dbReference type="Proteomes" id="UP000470470"/>
    </source>
</evidence>
<dbReference type="SUPFAM" id="SSF53448">
    <property type="entry name" value="Nucleotide-diphospho-sugar transferases"/>
    <property type="match status" value="1"/>
</dbReference>
<dbReference type="InterPro" id="IPR029044">
    <property type="entry name" value="Nucleotide-diphossugar_trans"/>
</dbReference>